<accession>A0A0E9WWH9</accession>
<proteinExistence type="predicted"/>
<reference evidence="1" key="2">
    <citation type="journal article" date="2015" name="Fish Shellfish Immunol.">
        <title>Early steps in the European eel (Anguilla anguilla)-Vibrio vulnificus interaction in the gills: Role of the RtxA13 toxin.</title>
        <authorList>
            <person name="Callol A."/>
            <person name="Pajuelo D."/>
            <person name="Ebbesson L."/>
            <person name="Teles M."/>
            <person name="MacKenzie S."/>
            <person name="Amaro C."/>
        </authorList>
    </citation>
    <scope>NUCLEOTIDE SEQUENCE</scope>
</reference>
<dbReference type="EMBL" id="GBXM01014592">
    <property type="protein sequence ID" value="JAH93985.1"/>
    <property type="molecule type" value="Transcribed_RNA"/>
</dbReference>
<reference evidence="1" key="1">
    <citation type="submission" date="2014-11" db="EMBL/GenBank/DDBJ databases">
        <authorList>
            <person name="Amaro Gonzalez C."/>
        </authorList>
    </citation>
    <scope>NUCLEOTIDE SEQUENCE</scope>
</reference>
<dbReference type="AlphaFoldDB" id="A0A0E9WWH9"/>
<evidence type="ECO:0000313" key="1">
    <source>
        <dbReference type="EMBL" id="JAH93985.1"/>
    </source>
</evidence>
<protein>
    <submittedName>
        <fullName evidence="1">Uncharacterized protein</fullName>
    </submittedName>
</protein>
<organism evidence="1">
    <name type="scientific">Anguilla anguilla</name>
    <name type="common">European freshwater eel</name>
    <name type="synonym">Muraena anguilla</name>
    <dbReference type="NCBI Taxonomy" id="7936"/>
    <lineage>
        <taxon>Eukaryota</taxon>
        <taxon>Metazoa</taxon>
        <taxon>Chordata</taxon>
        <taxon>Craniata</taxon>
        <taxon>Vertebrata</taxon>
        <taxon>Euteleostomi</taxon>
        <taxon>Actinopterygii</taxon>
        <taxon>Neopterygii</taxon>
        <taxon>Teleostei</taxon>
        <taxon>Anguilliformes</taxon>
        <taxon>Anguillidae</taxon>
        <taxon>Anguilla</taxon>
    </lineage>
</organism>
<name>A0A0E9WWH9_ANGAN</name>
<sequence>MLISGTQTYWFDKTHKMPSIQVWFGFSHISRVFYQMPLKLCKRVPCIIPSVETHLEPPHIAETRESIGR</sequence>